<dbReference type="Proteomes" id="UP000005510">
    <property type="component" value="Unassembled WGS sequence"/>
</dbReference>
<protein>
    <submittedName>
        <fullName evidence="1">Uncharacterized protein</fullName>
    </submittedName>
</protein>
<name>B7BAQ3_9BACT</name>
<dbReference type="HOGENOM" id="CLU_2480532_0_0_10"/>
<proteinExistence type="predicted"/>
<dbReference type="AlphaFoldDB" id="B7BAQ3"/>
<reference evidence="1 2" key="1">
    <citation type="submission" date="2008-10" db="EMBL/GenBank/DDBJ databases">
        <title>Draft genome sequence of Parabacteroides johnsonii (DSM 18315).</title>
        <authorList>
            <person name="Sudarsanam P."/>
            <person name="Ley R."/>
            <person name="Guruge J."/>
            <person name="Turnbaugh P.J."/>
            <person name="Mahowald M."/>
            <person name="Liep D."/>
            <person name="Gordon J."/>
        </authorList>
    </citation>
    <scope>NUCLEOTIDE SEQUENCE [LARGE SCALE GENOMIC DNA]</scope>
    <source>
        <strain evidence="1 2">DSM 18315</strain>
    </source>
</reference>
<sequence length="87" mass="10285">MQQLFPLPENLFSPGRKFIFPQVKIYFHTMKATENKFPHNKEQVKIYFQYFPEDETFFILLPTARCHLDQTKGGGARRDSFPKTGSR</sequence>
<dbReference type="STRING" id="537006.PRABACTJOHN_02110"/>
<comment type="caution">
    <text evidence="1">The sequence shown here is derived from an EMBL/GenBank/DDBJ whole genome shotgun (WGS) entry which is preliminary data.</text>
</comment>
<accession>B7BAQ3</accession>
<dbReference type="EMBL" id="ABYH01000236">
    <property type="protein sequence ID" value="EEC96491.1"/>
    <property type="molecule type" value="Genomic_DNA"/>
</dbReference>
<gene>
    <name evidence="1" type="ORF">PRABACTJOHN_02110</name>
</gene>
<evidence type="ECO:0000313" key="2">
    <source>
        <dbReference type="Proteomes" id="UP000005510"/>
    </source>
</evidence>
<evidence type="ECO:0000313" key="1">
    <source>
        <dbReference type="EMBL" id="EEC96491.1"/>
    </source>
</evidence>
<organism evidence="1 2">
    <name type="scientific">Parabacteroides johnsonii DSM 18315</name>
    <dbReference type="NCBI Taxonomy" id="537006"/>
    <lineage>
        <taxon>Bacteria</taxon>
        <taxon>Pseudomonadati</taxon>
        <taxon>Bacteroidota</taxon>
        <taxon>Bacteroidia</taxon>
        <taxon>Bacteroidales</taxon>
        <taxon>Tannerellaceae</taxon>
        <taxon>Parabacteroides</taxon>
    </lineage>
</organism>
<reference evidence="1 2" key="2">
    <citation type="submission" date="2008-10" db="EMBL/GenBank/DDBJ databases">
        <authorList>
            <person name="Fulton L."/>
            <person name="Clifton S."/>
            <person name="Fulton B."/>
            <person name="Xu J."/>
            <person name="Minx P."/>
            <person name="Pepin K.H."/>
            <person name="Johnson M."/>
            <person name="Bhonagiri V."/>
            <person name="Nash W.E."/>
            <person name="Mardis E.R."/>
            <person name="Wilson R.K."/>
        </authorList>
    </citation>
    <scope>NUCLEOTIDE SEQUENCE [LARGE SCALE GENOMIC DNA]</scope>
    <source>
        <strain evidence="1 2">DSM 18315</strain>
    </source>
</reference>